<protein>
    <submittedName>
        <fullName evidence="4">NADH-dependent flavin oxidoreductase</fullName>
    </submittedName>
</protein>
<comment type="caution">
    <text evidence="4">The sequence shown here is derived from an EMBL/GenBank/DDBJ whole genome shotgun (WGS) entry which is preliminary data.</text>
</comment>
<dbReference type="InterPro" id="IPR001155">
    <property type="entry name" value="OxRdtase_FMN_N"/>
</dbReference>
<dbReference type="EMBL" id="JBHSSL010000089">
    <property type="protein sequence ID" value="MFC6171060.1"/>
    <property type="molecule type" value="Genomic_DNA"/>
</dbReference>
<reference evidence="5" key="1">
    <citation type="journal article" date="2019" name="Int. J. Syst. Evol. Microbiol.">
        <title>The Global Catalogue of Microorganisms (GCM) 10K type strain sequencing project: providing services to taxonomists for standard genome sequencing and annotation.</title>
        <authorList>
            <consortium name="The Broad Institute Genomics Platform"/>
            <consortium name="The Broad Institute Genome Sequencing Center for Infectious Disease"/>
            <person name="Wu L."/>
            <person name="Ma J."/>
        </authorList>
    </citation>
    <scope>NUCLEOTIDE SEQUENCE [LARGE SCALE GENOMIC DNA]</scope>
    <source>
        <strain evidence="5">CCM 8904</strain>
    </source>
</reference>
<dbReference type="Gene3D" id="3.20.20.70">
    <property type="entry name" value="Aldolase class I"/>
    <property type="match status" value="1"/>
</dbReference>
<keyword evidence="2" id="KW-0560">Oxidoreductase</keyword>
<dbReference type="InterPro" id="IPR013785">
    <property type="entry name" value="Aldolase_TIM"/>
</dbReference>
<keyword evidence="1" id="KW-0285">Flavoprotein</keyword>
<dbReference type="RefSeq" id="WP_125554165.1">
    <property type="nucleotide sequence ID" value="NZ_JBHSSL010000089.1"/>
</dbReference>
<dbReference type="PANTHER" id="PTHR43656">
    <property type="entry name" value="BINDING OXIDOREDUCTASE, PUTATIVE (AFU_ORTHOLOGUE AFUA_2G08260)-RELATED"/>
    <property type="match status" value="1"/>
</dbReference>
<organism evidence="4 5">
    <name type="scientific">Loigolactobacillus jiayinensis</name>
    <dbReference type="NCBI Taxonomy" id="2486016"/>
    <lineage>
        <taxon>Bacteria</taxon>
        <taxon>Bacillati</taxon>
        <taxon>Bacillota</taxon>
        <taxon>Bacilli</taxon>
        <taxon>Lactobacillales</taxon>
        <taxon>Lactobacillaceae</taxon>
        <taxon>Loigolactobacillus</taxon>
    </lineage>
</organism>
<accession>A0ABW1RDZ2</accession>
<evidence type="ECO:0000256" key="1">
    <source>
        <dbReference type="ARBA" id="ARBA00022630"/>
    </source>
</evidence>
<evidence type="ECO:0000313" key="4">
    <source>
        <dbReference type="EMBL" id="MFC6171060.1"/>
    </source>
</evidence>
<dbReference type="Pfam" id="PF00724">
    <property type="entry name" value="Oxidored_FMN"/>
    <property type="match status" value="1"/>
</dbReference>
<dbReference type="Proteomes" id="UP001596289">
    <property type="component" value="Unassembled WGS sequence"/>
</dbReference>
<evidence type="ECO:0000259" key="3">
    <source>
        <dbReference type="Pfam" id="PF00724"/>
    </source>
</evidence>
<keyword evidence="5" id="KW-1185">Reference proteome</keyword>
<dbReference type="SUPFAM" id="SSF51395">
    <property type="entry name" value="FMN-linked oxidoreductases"/>
    <property type="match status" value="1"/>
</dbReference>
<dbReference type="CDD" id="cd04735">
    <property type="entry name" value="OYE_like_4_FMN"/>
    <property type="match status" value="1"/>
</dbReference>
<gene>
    <name evidence="4" type="ORF">ACFQGP_10850</name>
</gene>
<evidence type="ECO:0000313" key="5">
    <source>
        <dbReference type="Proteomes" id="UP001596289"/>
    </source>
</evidence>
<name>A0ABW1RDZ2_9LACO</name>
<dbReference type="PANTHER" id="PTHR43656:SF2">
    <property type="entry name" value="BINDING OXIDOREDUCTASE, PUTATIVE (AFU_ORTHOLOGUE AFUA_2G08260)-RELATED"/>
    <property type="match status" value="1"/>
</dbReference>
<evidence type="ECO:0000256" key="2">
    <source>
        <dbReference type="ARBA" id="ARBA00023002"/>
    </source>
</evidence>
<feature type="domain" description="NADH:flavin oxidoreductase/NADH oxidase N-terminal" evidence="3">
    <location>
        <begin position="14"/>
        <end position="330"/>
    </location>
</feature>
<dbReference type="InterPro" id="IPR051799">
    <property type="entry name" value="NADH_flavin_oxidoreductase"/>
</dbReference>
<sequence length="368" mass="40333">MSSFDQKLTLPSGVTLKNRLMMSPMTTRQSFFNGTITQNEISYYAARAKGLGAVITGAANVETGGKGWPGELSIADDEMLPELTQLASAIKVQGAKAIIQIFHGGRMTNAATLSGVQPVSASAVAAERPDAETPRAMTSAEIQTTIKAFGAATRRAIQAGFDGVELHGANTYLIQQFFSPHSNRRTDEYGGDREQRYTFIAELLDSVFTAVKEYATKPFIVGYRFSPEEFETPGIRFADTLWLLTKLRETKLDYLHLSLNSYDRVARGDDYQDKPMLTYIHDAIQGKLPLVGVGGVRTRSDVANVLNDAELVAVGQQLLFDPTWPLKLASDNDAAMFSGDFAAALDYTPFATPLYEFLAERYHSTPNI</sequence>
<proteinExistence type="predicted"/>